<dbReference type="AlphaFoldDB" id="A0A7M2REZ9"/>
<gene>
    <name evidence="2" type="ORF">INP51_08825</name>
</gene>
<sequence length="225" mass="24761">MLNSILSTAETSSISLEQFLACTAVSLILGIMILLVHCYKNRASKNFLLTLAILPVIVQVVIMIVNGNLGTGVAVMGAFSLVRFRSVPGNSREIANIFLAMAVGLAAGVGYLGIAVILFVIVAVLQILLMVVPLLGENHYEKDLKITIPENLDYQNIFDDVFDTYTTHTQLDKVRTVNMGSLYELRYRVVLKDQRKEKEFLDALRCRNGNLGITCGRPAAGREEL</sequence>
<dbReference type="Proteomes" id="UP000593601">
    <property type="component" value="Chromosome"/>
</dbReference>
<dbReference type="KEGG" id="bliq:INP51_08825"/>
<evidence type="ECO:0000313" key="2">
    <source>
        <dbReference type="EMBL" id="QOV18157.1"/>
    </source>
</evidence>
<feature type="transmembrane region" description="Helical" evidence="1">
    <location>
        <begin position="48"/>
        <end position="79"/>
    </location>
</feature>
<reference evidence="2 3" key="1">
    <citation type="submission" date="2020-10" db="EMBL/GenBank/DDBJ databases">
        <title>Blautia liquoris sp.nov., isolated from the mud in a fermentation cellar used for the production of Chinese strong-flavoured liquor.</title>
        <authorList>
            <person name="Lu L."/>
        </authorList>
    </citation>
    <scope>NUCLEOTIDE SEQUENCE [LARGE SCALE GENOMIC DNA]</scope>
    <source>
        <strain evidence="2 3">LZLJ-3</strain>
    </source>
</reference>
<name>A0A7M2REZ9_9FIRM</name>
<dbReference type="RefSeq" id="WP_193734519.1">
    <property type="nucleotide sequence ID" value="NZ_CP063304.1"/>
</dbReference>
<dbReference type="InterPro" id="IPR032531">
    <property type="entry name" value="DUF4956"/>
</dbReference>
<evidence type="ECO:0000256" key="1">
    <source>
        <dbReference type="SAM" id="Phobius"/>
    </source>
</evidence>
<accession>A0A7M2REZ9</accession>
<keyword evidence="1" id="KW-1133">Transmembrane helix</keyword>
<feature type="transmembrane region" description="Helical" evidence="1">
    <location>
        <begin position="18"/>
        <end position="36"/>
    </location>
</feature>
<proteinExistence type="predicted"/>
<organism evidence="2 3">
    <name type="scientific">Blautia liquoris</name>
    <dbReference type="NCBI Taxonomy" id="2779518"/>
    <lineage>
        <taxon>Bacteria</taxon>
        <taxon>Bacillati</taxon>
        <taxon>Bacillota</taxon>
        <taxon>Clostridia</taxon>
        <taxon>Lachnospirales</taxon>
        <taxon>Lachnospiraceae</taxon>
        <taxon>Blautia</taxon>
    </lineage>
</organism>
<keyword evidence="1" id="KW-0472">Membrane</keyword>
<protein>
    <submittedName>
        <fullName evidence="2">DUF4956 domain-containing protein</fullName>
    </submittedName>
</protein>
<dbReference type="Pfam" id="PF16316">
    <property type="entry name" value="DUF4956"/>
    <property type="match status" value="1"/>
</dbReference>
<keyword evidence="3" id="KW-1185">Reference proteome</keyword>
<dbReference type="EMBL" id="CP063304">
    <property type="protein sequence ID" value="QOV18157.1"/>
    <property type="molecule type" value="Genomic_DNA"/>
</dbReference>
<feature type="transmembrane region" description="Helical" evidence="1">
    <location>
        <begin position="99"/>
        <end position="132"/>
    </location>
</feature>
<keyword evidence="1" id="KW-0812">Transmembrane</keyword>
<evidence type="ECO:0000313" key="3">
    <source>
        <dbReference type="Proteomes" id="UP000593601"/>
    </source>
</evidence>